<comment type="caution">
    <text evidence="1">The sequence shown here is derived from an EMBL/GenBank/DDBJ whole genome shotgun (WGS) entry which is preliminary data.</text>
</comment>
<protein>
    <submittedName>
        <fullName evidence="1">rRNA biogenesis protein rrp5</fullName>
    </submittedName>
</protein>
<evidence type="ECO:0000313" key="1">
    <source>
        <dbReference type="EMBL" id="KAK3708321.1"/>
    </source>
</evidence>
<reference evidence="1" key="1">
    <citation type="submission" date="2023-07" db="EMBL/GenBank/DDBJ databases">
        <title>Black Yeasts Isolated from many extreme environments.</title>
        <authorList>
            <person name="Coleine C."/>
            <person name="Stajich J.E."/>
            <person name="Selbmann L."/>
        </authorList>
    </citation>
    <scope>NUCLEOTIDE SEQUENCE</scope>
    <source>
        <strain evidence="1">CCFEE 5714</strain>
    </source>
</reference>
<accession>A0ACC3N308</accession>
<proteinExistence type="predicted"/>
<organism evidence="1 2">
    <name type="scientific">Vermiconidia calcicola</name>
    <dbReference type="NCBI Taxonomy" id="1690605"/>
    <lineage>
        <taxon>Eukaryota</taxon>
        <taxon>Fungi</taxon>
        <taxon>Dikarya</taxon>
        <taxon>Ascomycota</taxon>
        <taxon>Pezizomycotina</taxon>
        <taxon>Dothideomycetes</taxon>
        <taxon>Dothideomycetidae</taxon>
        <taxon>Mycosphaerellales</taxon>
        <taxon>Extremaceae</taxon>
        <taxon>Vermiconidia</taxon>
    </lineage>
</organism>
<evidence type="ECO:0000313" key="2">
    <source>
        <dbReference type="Proteomes" id="UP001281147"/>
    </source>
</evidence>
<sequence length="1816" mass="198877">MASVKRKAVTDERPSKKVKSAKEDSRPRPAKPAKTAKPQSEDSGERRTIPKSVLQQEDRAFPRGGASVLTPIEHKQIKAQAERDVLYEQQTGRDATHGEAELFDGDTASTPARRKKKAQRTGADDSKKVESAGVKIEGLSYKTLSVGSVVLGYVTAISGKDVTLAMANNLSGFVPITAVSERLNGRIEKLLDNEGQDAGADEDEDVDLKRVFYEGQWLRAIVSATVSESSDGAGKSKRHIELSVDPRSVNGGLDAEGVVQNSMVQASVRSVEDHGLVMDAGISDSSVKGFISKKDLGAAYKLEDVQEGQVMLCLVTGKGSNGKVLKLSPDAAPFSAPSGNKQPASVTEAPTVEGFQPGTAVDVLVTESGARGVIGKLMGMLDVTADVVHSGSRTGHEDISSKYKIGSKVRARIIWTTPQDDGSRRVGMSLLDHLLTLPPPPAKLPENAHPKLKAQATELERHHPLSSIVENAKVRHVLADRGLFIDLPESEAGKSANAFAHISQIADKRIDTITSSTGPYKLDSTHRARIIAYNPLDSLYYVSLKPSILEQTFLRIEDLPVGATVKGNVERLILGAKGITGILVKLSDSITGLVPEMHLSDVQLQHPERKFKEGFPVKAKVLSIDLEKRHVRLTLKRTLVNEEDLPPIWKDYADLRPGMESKGTIINMLPNGAVVQFYGNVRAWLPVAEMSDTFIEAPEKHFRLGQTVNVRIVSVDADAHEMKVSCKDSTTFTPEQQEAWNEVAGGQLVSGTVTEKSTESVTVELDSGLKGLIRAGHLTDGGADRVESSLKKIHVTRKLSDLVVLHKLERSRHLLLTRKPSMVEDAKTGSLIRSYAGVQAGRKVNGFVRNVTPEGIYTEFANGVVGLLPKSQVSPEMMGQPAFGLTKDQSIGTWILSADAARERFSLSMREQAQAASAQQSTATTAITVSNPADPLLTSIADLTLGKVTKARVASTKATQINVRLADNVQGRIDVSEAFETWEDITNKKAPLQKFKPNEVIEVKILGIHDARNHRFLPISHRQSSVPVFELSAKRSRIDDANESGLTMDSVKAGSNHVAFINNHGDNCVWVNLSPNVRGRVALMDLSDDAGQLHKLDKNFPIGCALRVSVKSVNAAMNKLDLSAKTGAANEELTLHTISPGMVLTGRVTKVTERSVAVQLADNLAASVPLVEIGDDFDQLNLSQYNKNDIVRVCVLDVDLPNKKLYLTLRPSKVLSSSLPVKDAQVTSYAQLKPGDLVRGFVKHVGEKGVHVSLGARIEAFIKISDLSDKYVKDWKSVVEIDQLVKGRVLSVDAAAKHVHVSIKASHVDADYQPPIIIHDLKPGTVITGQVRKVEDFGAFIDIDNTQPRLSGLCHRSEVAAKRIEDVRTLYAAGDVVKAKVLNVDVEARKISLGLKASYFSKDAIDDEMDDDEDDSVVEADGGAFRSNGDNDDVEIDGGVDLDDARDVHSDAEDSSEADAMDLDDDPQRPTGSLKPMGFDWTGDSVAPAADDAVSDSDGETLAPKKRKRHRAEIKVDLTGDLDKYGSRSVSDFERQLLGQPNDSGLWVQYMAFQLQLGEMQKAREIAERALRTIHIREVEDKANVWIAWMNLEVEYGDDDHVEDIFKRACQVQDPLEMHEKLASIYIDSGKHEKADAIFERIVGNKAFRASPEVWLNYANFLMDTLKAPARARSLLSRALQSIPTNEHRLLTAKFAALEFRSTEGDAERGRTIFEGLVSEWPKWSSGWDMFVDLERARLAHAKNVEAQTEAKEKVRALYGRVVAQKMKKRRAKFIFKRWLEFEEAEGDEKSIERVKALAKAYVEAQQAQRTDDMEE</sequence>
<gene>
    <name evidence="1" type="primary">RRP5_2</name>
    <name evidence="1" type="ORF">LTR37_011586</name>
</gene>
<dbReference type="Proteomes" id="UP001281147">
    <property type="component" value="Unassembled WGS sequence"/>
</dbReference>
<name>A0ACC3N308_9PEZI</name>
<keyword evidence="2" id="KW-1185">Reference proteome</keyword>
<dbReference type="EMBL" id="JAUTXU010000102">
    <property type="protein sequence ID" value="KAK3708321.1"/>
    <property type="molecule type" value="Genomic_DNA"/>
</dbReference>